<comment type="subunit">
    <text evidence="11">Component of the 7-subunit TFIIH core complex composed of XPB, XPD, TFB1/GTF2H1, GTF2H2/P44, TFB4/GTF2H3, TFB2/GTF2H4 and TFB5/GTF2H5, which is active in NER. The core complex associates with the 3-subunit CDK-activating kinase (CAK) module composed of CYCH1/cyclin H1, CDKD and MAT1/At4g30820 to form the 10-subunit holoenzyme (holo-TFIIH) active in transcription.</text>
</comment>
<dbReference type="PANTHER" id="PTHR12831">
    <property type="entry name" value="TRANSCRIPTION INITIATION FACTOR IIH TFIIH , POLYPEPTIDE 3-RELATED"/>
    <property type="match status" value="1"/>
</dbReference>
<evidence type="ECO:0000256" key="5">
    <source>
        <dbReference type="ARBA" id="ARBA00022771"/>
    </source>
</evidence>
<evidence type="ECO:0000256" key="3">
    <source>
        <dbReference type="ARBA" id="ARBA00022723"/>
    </source>
</evidence>
<dbReference type="InterPro" id="IPR004600">
    <property type="entry name" value="TFIIH_Tfb4/GTF2H3"/>
</dbReference>
<dbReference type="InterPro" id="IPR036465">
    <property type="entry name" value="vWFA_dom_sf"/>
</dbReference>
<sequence length="326" mass="35303">MAPSDEDDDSCLLVVILETHENLWSALAEESESPDVGNLSLTTLLQQLLVFFNTFLALNEANELVLIAACGDQSEVLYSSPSLHRESQGPKQAAKTGNASEEVLKNLHALLQEQAARPDGDSARPAVLAGALSRALCLIHKAQLSDGGSSRTRKQPRLLCLKGSPDATEQYISVMNAIFAAQRCEVVIDACMIGASDSVFLQQAAHLTNGIYLRPKHKGALLQYLLTLFCGDAFSRSFLQLPRPIGVDFRAACFCHRRAIDLGYVCSVCLSIFCENVTECSTCGTAFSKNVARTPASKRKDPFAAFVLIDDEWTSKSGLSGFQVIV</sequence>
<evidence type="ECO:0000256" key="9">
    <source>
        <dbReference type="ARBA" id="ARBA00023204"/>
    </source>
</evidence>
<dbReference type="Proteomes" id="UP001491310">
    <property type="component" value="Unassembled WGS sequence"/>
</dbReference>
<gene>
    <name evidence="12" type="ORF">WJX75_005410</name>
</gene>
<keyword evidence="3 11" id="KW-0479">Metal-binding</keyword>
<evidence type="ECO:0000313" key="12">
    <source>
        <dbReference type="EMBL" id="KAK9916655.1"/>
    </source>
</evidence>
<keyword evidence="4 11" id="KW-0227">DNA damage</keyword>
<keyword evidence="13" id="KW-1185">Reference proteome</keyword>
<keyword evidence="7 11" id="KW-0805">Transcription regulation</keyword>
<keyword evidence="6 11" id="KW-0862">Zinc</keyword>
<reference evidence="12 13" key="1">
    <citation type="journal article" date="2024" name="Nat. Commun.">
        <title>Phylogenomics reveals the evolutionary origins of lichenization in chlorophyte algae.</title>
        <authorList>
            <person name="Puginier C."/>
            <person name="Libourel C."/>
            <person name="Otte J."/>
            <person name="Skaloud P."/>
            <person name="Haon M."/>
            <person name="Grisel S."/>
            <person name="Petersen M."/>
            <person name="Berrin J.G."/>
            <person name="Delaux P.M."/>
            <person name="Dal Grande F."/>
            <person name="Keller J."/>
        </authorList>
    </citation>
    <scope>NUCLEOTIDE SEQUENCE [LARGE SCALE GENOMIC DNA]</scope>
    <source>
        <strain evidence="12 13">SAG 216-7</strain>
    </source>
</reference>
<comment type="similarity">
    <text evidence="2 11">Belongs to the TFB4 family.</text>
</comment>
<evidence type="ECO:0000256" key="8">
    <source>
        <dbReference type="ARBA" id="ARBA00023163"/>
    </source>
</evidence>
<evidence type="ECO:0000256" key="11">
    <source>
        <dbReference type="RuleBase" id="RU368090"/>
    </source>
</evidence>
<keyword evidence="8 11" id="KW-0804">Transcription</keyword>
<dbReference type="PANTHER" id="PTHR12831:SF0">
    <property type="entry name" value="GENERAL TRANSCRIPTION FACTOR IIH SUBUNIT 3"/>
    <property type="match status" value="1"/>
</dbReference>
<evidence type="ECO:0000256" key="4">
    <source>
        <dbReference type="ARBA" id="ARBA00022763"/>
    </source>
</evidence>
<name>A0ABR2YY16_9CHLO</name>
<dbReference type="Pfam" id="PF03850">
    <property type="entry name" value="Tfb4"/>
    <property type="match status" value="1"/>
</dbReference>
<evidence type="ECO:0000256" key="2">
    <source>
        <dbReference type="ARBA" id="ARBA00005273"/>
    </source>
</evidence>
<evidence type="ECO:0000256" key="1">
    <source>
        <dbReference type="ARBA" id="ARBA00004123"/>
    </source>
</evidence>
<comment type="caution">
    <text evidence="12">The sequence shown here is derived from an EMBL/GenBank/DDBJ whole genome shotgun (WGS) entry which is preliminary data.</text>
</comment>
<comment type="function">
    <text evidence="11">Component of the general transcription and DNA repair factor IIH (TFIIH) core complex, which is involved in general and transcription-coupled nucleotide excision repair (NER) of damaged DNA and, when complexed to CAK, in RNA transcription by RNA polymerase II. In NER, TFIIH acts by opening DNA around the lesion to allow the excision of the damaged oligonucleotide and its replacement by a new DNA fragment. In transcription, TFIIH has an essential role in transcription initiation. When the pre-initiation complex (PIC) has been established, TFIIH is required for promoter opening and promoter escape. Phosphorylation of the C-terminal tail (CTD) of the largest subunit of RNA polymerase II by the kinase module CAK controls the initiation of transcription.</text>
</comment>
<protein>
    <recommendedName>
        <fullName evidence="11">General transcription and DNA repair factor IIH subunit TFB4</fullName>
    </recommendedName>
    <alternativeName>
        <fullName evidence="11">RNA polymerase II transcription factor B subunit 4</fullName>
    </alternativeName>
</protein>
<organism evidence="12 13">
    <name type="scientific">Coccomyxa subellipsoidea</name>
    <dbReference type="NCBI Taxonomy" id="248742"/>
    <lineage>
        <taxon>Eukaryota</taxon>
        <taxon>Viridiplantae</taxon>
        <taxon>Chlorophyta</taxon>
        <taxon>core chlorophytes</taxon>
        <taxon>Trebouxiophyceae</taxon>
        <taxon>Trebouxiophyceae incertae sedis</taxon>
        <taxon>Coccomyxaceae</taxon>
        <taxon>Coccomyxa</taxon>
    </lineage>
</organism>
<proteinExistence type="inferred from homology"/>
<dbReference type="EMBL" id="JALJOT010000003">
    <property type="protein sequence ID" value="KAK9916655.1"/>
    <property type="molecule type" value="Genomic_DNA"/>
</dbReference>
<evidence type="ECO:0000256" key="6">
    <source>
        <dbReference type="ARBA" id="ARBA00022833"/>
    </source>
</evidence>
<keyword evidence="9 11" id="KW-0234">DNA repair</keyword>
<keyword evidence="5 11" id="KW-0863">Zinc-finger</keyword>
<evidence type="ECO:0000256" key="7">
    <source>
        <dbReference type="ARBA" id="ARBA00023015"/>
    </source>
</evidence>
<evidence type="ECO:0000313" key="13">
    <source>
        <dbReference type="Proteomes" id="UP001491310"/>
    </source>
</evidence>
<evidence type="ECO:0000256" key="10">
    <source>
        <dbReference type="ARBA" id="ARBA00023242"/>
    </source>
</evidence>
<keyword evidence="10 11" id="KW-0539">Nucleus</keyword>
<dbReference type="Gene3D" id="3.40.50.410">
    <property type="entry name" value="von Willebrand factor, type A domain"/>
    <property type="match status" value="1"/>
</dbReference>
<accession>A0ABR2YY16</accession>
<comment type="subcellular location">
    <subcellularLocation>
        <location evidence="1 11">Nucleus</location>
    </subcellularLocation>
</comment>